<accession>A0A1M5C530</accession>
<protein>
    <submittedName>
        <fullName evidence="2">Uncharacterized protein</fullName>
    </submittedName>
</protein>
<dbReference type="OrthoDB" id="9967629at2"/>
<gene>
    <name evidence="2" type="ORF">SAMN02745218_02413</name>
</gene>
<reference evidence="3" key="1">
    <citation type="submission" date="2016-11" db="EMBL/GenBank/DDBJ databases">
        <authorList>
            <person name="Varghese N."/>
            <person name="Submissions S."/>
        </authorList>
    </citation>
    <scope>NUCLEOTIDE SEQUENCE [LARGE SCALE GENOMIC DNA]</scope>
    <source>
        <strain evidence="3">DSM 11792</strain>
    </source>
</reference>
<dbReference type="Proteomes" id="UP000184196">
    <property type="component" value="Unassembled WGS sequence"/>
</dbReference>
<dbReference type="AlphaFoldDB" id="A0A1M5C530"/>
<evidence type="ECO:0000313" key="3">
    <source>
        <dbReference type="Proteomes" id="UP000184196"/>
    </source>
</evidence>
<keyword evidence="3" id="KW-1185">Reference proteome</keyword>
<sequence length="72" mass="8228">MGLASERNGTAKSRRERMGSLTSPPNMVVEYYRQFGVDEKTIKRMYHCQCLEVYASKPNSASPVMARNVRSR</sequence>
<evidence type="ECO:0000313" key="2">
    <source>
        <dbReference type="EMBL" id="SHF49811.1"/>
    </source>
</evidence>
<name>A0A1M5C530_9FIRM</name>
<feature type="region of interest" description="Disordered" evidence="1">
    <location>
        <begin position="1"/>
        <end position="23"/>
    </location>
</feature>
<proteinExistence type="predicted"/>
<dbReference type="EMBL" id="FQUW01000034">
    <property type="protein sequence ID" value="SHF49811.1"/>
    <property type="molecule type" value="Genomic_DNA"/>
</dbReference>
<evidence type="ECO:0000256" key="1">
    <source>
        <dbReference type="SAM" id="MobiDB-lite"/>
    </source>
</evidence>
<organism evidence="2 3">
    <name type="scientific">Desulfofundulus australicus DSM 11792</name>
    <dbReference type="NCBI Taxonomy" id="1121425"/>
    <lineage>
        <taxon>Bacteria</taxon>
        <taxon>Bacillati</taxon>
        <taxon>Bacillota</taxon>
        <taxon>Clostridia</taxon>
        <taxon>Eubacteriales</taxon>
        <taxon>Peptococcaceae</taxon>
        <taxon>Desulfofundulus</taxon>
    </lineage>
</organism>
<dbReference type="RefSeq" id="WP_073166630.1">
    <property type="nucleotide sequence ID" value="NZ_FQUW01000034.1"/>
</dbReference>